<dbReference type="OrthoDB" id="9777873at2"/>
<reference evidence="4 5" key="1">
    <citation type="submission" date="2019-09" db="EMBL/GenBank/DDBJ databases">
        <title>Whole-genome sequence of the purple sulfur bacterium Thiohalocapsa marina DSM 19078.</title>
        <authorList>
            <person name="Kyndt J.A."/>
            <person name="Meyer T.E."/>
        </authorList>
    </citation>
    <scope>NUCLEOTIDE SEQUENCE [LARGE SCALE GENOMIC DNA]</scope>
    <source>
        <strain evidence="4 5">DSM 19078</strain>
    </source>
</reference>
<protein>
    <submittedName>
        <fullName evidence="4">Glycosyltransferase</fullName>
    </submittedName>
</protein>
<accession>A0A5M8FLA0</accession>
<dbReference type="Gene3D" id="3.90.550.10">
    <property type="entry name" value="Spore Coat Polysaccharide Biosynthesis Protein SpsA, Chain A"/>
    <property type="match status" value="1"/>
</dbReference>
<proteinExistence type="predicted"/>
<dbReference type="InterPro" id="IPR001173">
    <property type="entry name" value="Glyco_trans_2-like"/>
</dbReference>
<dbReference type="AlphaFoldDB" id="A0A5M8FLA0"/>
<keyword evidence="5" id="KW-1185">Reference proteome</keyword>
<feature type="region of interest" description="Disordered" evidence="1">
    <location>
        <begin position="1"/>
        <end position="28"/>
    </location>
</feature>
<feature type="domain" description="Glycosyl transferase family 28 C-terminal" evidence="3">
    <location>
        <begin position="301"/>
        <end position="348"/>
    </location>
</feature>
<organism evidence="4 5">
    <name type="scientific">Thiohalocapsa marina</name>
    <dbReference type="NCBI Taxonomy" id="424902"/>
    <lineage>
        <taxon>Bacteria</taxon>
        <taxon>Pseudomonadati</taxon>
        <taxon>Pseudomonadota</taxon>
        <taxon>Gammaproteobacteria</taxon>
        <taxon>Chromatiales</taxon>
        <taxon>Chromatiaceae</taxon>
        <taxon>Thiohalocapsa</taxon>
    </lineage>
</organism>
<dbReference type="EMBL" id="VWXX01000009">
    <property type="protein sequence ID" value="KAA6185529.1"/>
    <property type="molecule type" value="Genomic_DNA"/>
</dbReference>
<dbReference type="SUPFAM" id="SSF53448">
    <property type="entry name" value="Nucleotide-diphospho-sugar transferases"/>
    <property type="match status" value="1"/>
</dbReference>
<dbReference type="InterPro" id="IPR007235">
    <property type="entry name" value="Glyco_trans_28_C"/>
</dbReference>
<gene>
    <name evidence="4" type="ORF">F2Q65_08605</name>
</gene>
<name>A0A5M8FLA0_9GAMM</name>
<dbReference type="Proteomes" id="UP000322981">
    <property type="component" value="Unassembled WGS sequence"/>
</dbReference>
<dbReference type="InterPro" id="IPR029044">
    <property type="entry name" value="Nucleotide-diphossugar_trans"/>
</dbReference>
<dbReference type="Pfam" id="PF00535">
    <property type="entry name" value="Glycos_transf_2"/>
    <property type="match status" value="1"/>
</dbReference>
<dbReference type="SUPFAM" id="SSF53756">
    <property type="entry name" value="UDP-Glycosyltransferase/glycogen phosphorylase"/>
    <property type="match status" value="2"/>
</dbReference>
<dbReference type="Gene3D" id="3.40.50.2000">
    <property type="entry name" value="Glycogen Phosphorylase B"/>
    <property type="match status" value="1"/>
</dbReference>
<evidence type="ECO:0000259" key="2">
    <source>
        <dbReference type="Pfam" id="PF00535"/>
    </source>
</evidence>
<comment type="caution">
    <text evidence="4">The sequence shown here is derived from an EMBL/GenBank/DDBJ whole genome shotgun (WGS) entry which is preliminary data.</text>
</comment>
<sequence length="600" mass="66492">MSSPSMALPSPTCPGCGHPTMSSSDASPEPIGYHPRALFAVSSLGLGHATRSLVVIRWFLHRGYAVTLISAGNALAFLRLELEAEPLVTFQELADYPALERGTGWRFYLYLMLDLLRTWRLIRRERRQLQAVAGGYDSIFSDGRYGFHSRWTPSFILSHQIAFIPPHGLAKTAWISERLNLAALRRFDCLLIPDYPHAGANLTGQLAHVAGLQRCSHHFVGILSSYQRLDLAQDIDYLFVISGYLLEHKGSFVRSLLEQAADLPGNKVFILGAVGDTAASYAAFRRPDLQIHTVASGELRQTLFNRARCIVSRAGYTTIMDLVEHDKRAVLIPTPNQTEQEYLARHLGRLNHFVTREQGDDMDIAAALRDCDRTQRIRPPWRTAESLQRIDNAMAPLLHRQRFRIVLPAMGDTARLPAALEGLLGQRYPSDSFDILVVSDGPDDGIADTVRRYAEERPHGPRLRHRAAGRPREGASDASSVDWILFCDAKLSLGPHLLQQLNTWLNRHGKDVAAASTVAFPATSDGLSAWLGFGVQRLKHRLLPASGRVRLVRADLAGLADCGAGPGKDEPPPIKLFRRHGRLRQVPTDQVSRATPVSLG</sequence>
<feature type="region of interest" description="Disordered" evidence="1">
    <location>
        <begin position="455"/>
        <end position="475"/>
    </location>
</feature>
<feature type="domain" description="Glycosyltransferase 2-like" evidence="2">
    <location>
        <begin position="405"/>
        <end position="521"/>
    </location>
</feature>
<evidence type="ECO:0000259" key="3">
    <source>
        <dbReference type="Pfam" id="PF04101"/>
    </source>
</evidence>
<keyword evidence="4" id="KW-0808">Transferase</keyword>
<evidence type="ECO:0000313" key="5">
    <source>
        <dbReference type="Proteomes" id="UP000322981"/>
    </source>
</evidence>
<evidence type="ECO:0000256" key="1">
    <source>
        <dbReference type="SAM" id="MobiDB-lite"/>
    </source>
</evidence>
<dbReference type="Pfam" id="PF04101">
    <property type="entry name" value="Glyco_tran_28_C"/>
    <property type="match status" value="1"/>
</dbReference>
<dbReference type="GO" id="GO:0016758">
    <property type="term" value="F:hexosyltransferase activity"/>
    <property type="evidence" value="ECO:0007669"/>
    <property type="project" value="InterPro"/>
</dbReference>
<evidence type="ECO:0000313" key="4">
    <source>
        <dbReference type="EMBL" id="KAA6185529.1"/>
    </source>
</evidence>
<feature type="compositionally biased region" description="Basic residues" evidence="1">
    <location>
        <begin position="460"/>
        <end position="469"/>
    </location>
</feature>